<proteinExistence type="inferred from homology"/>
<evidence type="ECO:0000313" key="4">
    <source>
        <dbReference type="EMBL" id="MFD2257632.1"/>
    </source>
</evidence>
<gene>
    <name evidence="4" type="ORF">ACFSSA_13195</name>
</gene>
<dbReference type="SUPFAM" id="SSF50814">
    <property type="entry name" value="Lipocalins"/>
    <property type="match status" value="1"/>
</dbReference>
<accession>A0ABW5D983</accession>
<evidence type="ECO:0000259" key="3">
    <source>
        <dbReference type="Pfam" id="PF08212"/>
    </source>
</evidence>
<keyword evidence="5" id="KW-1185">Reference proteome</keyword>
<dbReference type="InterPro" id="IPR022272">
    <property type="entry name" value="Lipocalin_CS"/>
</dbReference>
<dbReference type="InterPro" id="IPR000566">
    <property type="entry name" value="Lipocln_cytosolic_FA-bd_dom"/>
</dbReference>
<sequence length="180" mass="19871">MKLFLKICLLAVPPLLLISCASQKNPPATVSSFDKTRYAGEWHEIARLPNRFEKDVVAAKATYGINPDGSVSVLNEGMKSDGTMTKIRGTARPNSSGKAGQLKVRFDEFPANLFAGDYWVLKVNDSYTRALVASPDKKFLWLLSKDPDDKAPDFTSYIAHAEAQGFNTGGLFFNPHRITE</sequence>
<feature type="domain" description="Lipocalin/cytosolic fatty-acid binding" evidence="3">
    <location>
        <begin position="34"/>
        <end position="173"/>
    </location>
</feature>
<reference evidence="5" key="1">
    <citation type="journal article" date="2019" name="Int. J. Syst. Evol. Microbiol.">
        <title>The Global Catalogue of Microorganisms (GCM) 10K type strain sequencing project: providing services to taxonomists for standard genome sequencing and annotation.</title>
        <authorList>
            <consortium name="The Broad Institute Genomics Platform"/>
            <consortium name="The Broad Institute Genome Sequencing Center for Infectious Disease"/>
            <person name="Wu L."/>
            <person name="Ma J."/>
        </authorList>
    </citation>
    <scope>NUCLEOTIDE SEQUENCE [LARGE SCALE GENOMIC DNA]</scope>
    <source>
        <strain evidence="5">CGMCC 4.7106</strain>
    </source>
</reference>
<dbReference type="PIRSF" id="PIRSF036893">
    <property type="entry name" value="Lipocalin_ApoD"/>
    <property type="match status" value="1"/>
</dbReference>
<dbReference type="Gene3D" id="2.40.128.20">
    <property type="match status" value="1"/>
</dbReference>
<evidence type="ECO:0000313" key="5">
    <source>
        <dbReference type="Proteomes" id="UP001597375"/>
    </source>
</evidence>
<dbReference type="InterPro" id="IPR047202">
    <property type="entry name" value="Lipocalin_Blc-like_dom"/>
</dbReference>
<dbReference type="Pfam" id="PF08212">
    <property type="entry name" value="Lipocalin_2"/>
    <property type="match status" value="1"/>
</dbReference>
<dbReference type="PANTHER" id="PTHR10612">
    <property type="entry name" value="APOLIPOPROTEIN D"/>
    <property type="match status" value="1"/>
</dbReference>
<dbReference type="InterPro" id="IPR002446">
    <property type="entry name" value="Lipocalin_bac"/>
</dbReference>
<evidence type="ECO:0000256" key="1">
    <source>
        <dbReference type="ARBA" id="ARBA00006889"/>
    </source>
</evidence>
<organism evidence="4 5">
    <name type="scientific">Luteolibacter algae</name>
    <dbReference type="NCBI Taxonomy" id="454151"/>
    <lineage>
        <taxon>Bacteria</taxon>
        <taxon>Pseudomonadati</taxon>
        <taxon>Verrucomicrobiota</taxon>
        <taxon>Verrucomicrobiia</taxon>
        <taxon>Verrucomicrobiales</taxon>
        <taxon>Verrucomicrobiaceae</taxon>
        <taxon>Luteolibacter</taxon>
    </lineage>
</organism>
<dbReference type="PROSITE" id="PS51257">
    <property type="entry name" value="PROKAR_LIPOPROTEIN"/>
    <property type="match status" value="1"/>
</dbReference>
<keyword evidence="2" id="KW-0732">Signal</keyword>
<comment type="similarity">
    <text evidence="1 2">Belongs to the calycin superfamily. Lipocalin family.</text>
</comment>
<evidence type="ECO:0000256" key="2">
    <source>
        <dbReference type="PIRNR" id="PIRNR036893"/>
    </source>
</evidence>
<dbReference type="PANTHER" id="PTHR10612:SF34">
    <property type="entry name" value="APOLIPOPROTEIN D"/>
    <property type="match status" value="1"/>
</dbReference>
<dbReference type="EMBL" id="JBHUIT010000031">
    <property type="protein sequence ID" value="MFD2257632.1"/>
    <property type="molecule type" value="Genomic_DNA"/>
</dbReference>
<name>A0ABW5D983_9BACT</name>
<feature type="signal peptide" evidence="2">
    <location>
        <begin position="1"/>
        <end position="24"/>
    </location>
</feature>
<dbReference type="PRINTS" id="PR01171">
    <property type="entry name" value="BCTLIPOCALIN"/>
</dbReference>
<dbReference type="InterPro" id="IPR012674">
    <property type="entry name" value="Calycin"/>
</dbReference>
<dbReference type="CDD" id="cd19438">
    <property type="entry name" value="lipocalin_Blc-like"/>
    <property type="match status" value="1"/>
</dbReference>
<dbReference type="InterPro" id="IPR022271">
    <property type="entry name" value="Lipocalin_ApoD"/>
</dbReference>
<feature type="chain" id="PRO_5045014906" evidence="2">
    <location>
        <begin position="25"/>
        <end position="180"/>
    </location>
</feature>
<dbReference type="Proteomes" id="UP001597375">
    <property type="component" value="Unassembled WGS sequence"/>
</dbReference>
<dbReference type="PROSITE" id="PS00213">
    <property type="entry name" value="LIPOCALIN"/>
    <property type="match status" value="1"/>
</dbReference>
<dbReference type="RefSeq" id="WP_386820956.1">
    <property type="nucleotide sequence ID" value="NZ_JBHUIT010000031.1"/>
</dbReference>
<protein>
    <submittedName>
        <fullName evidence="4">Lipocalin family protein</fullName>
    </submittedName>
</protein>
<comment type="caution">
    <text evidence="4">The sequence shown here is derived from an EMBL/GenBank/DDBJ whole genome shotgun (WGS) entry which is preliminary data.</text>
</comment>